<evidence type="ECO:0000256" key="3">
    <source>
        <dbReference type="ARBA" id="ARBA00022723"/>
    </source>
</evidence>
<dbReference type="PANTHER" id="PTHR46696:SF4">
    <property type="entry name" value="BIOTIN BIOSYNTHESIS CYTOCHROME P450"/>
    <property type="match status" value="1"/>
</dbReference>
<evidence type="ECO:0000256" key="9">
    <source>
        <dbReference type="ARBA" id="ARBA00060683"/>
    </source>
</evidence>
<dbReference type="GO" id="GO:0005506">
    <property type="term" value="F:iron ion binding"/>
    <property type="evidence" value="ECO:0007669"/>
    <property type="project" value="InterPro"/>
</dbReference>
<dbReference type="InParanoid" id="A0A1C4YRR8"/>
<evidence type="ECO:0000256" key="4">
    <source>
        <dbReference type="ARBA" id="ARBA00022857"/>
    </source>
</evidence>
<feature type="region of interest" description="Disordered" evidence="11">
    <location>
        <begin position="1"/>
        <end position="21"/>
    </location>
</feature>
<feature type="compositionally biased region" description="Basic and acidic residues" evidence="11">
    <location>
        <begin position="12"/>
        <end position="21"/>
    </location>
</feature>
<name>A0A1C4YRR8_MICEC</name>
<sequence length="421" mass="45795">MVHQGGPGAAARADDTTHHDDVLDEARTVDLTDPRLYATDRPERIWRTFRRAGVPVRSPGLRDHWAITRHAQIREILKHSHLLSSAKGNHLGEKATDVAAGEAAGGMSLLVSDGPVHAAMRRVLGAAFTPKLMHRLTASTEELARQLVSQAAAEPSVDFVQSVAAPLPAAVICDMLGVPASDRDHVIRLTQAAFGGSGHVTSGNQMAAHTELFVYCAELIAAKRRRPGEDVATVLATAEIDGRPMSREMAVMNCHDLIAGGNETARHTSSAAAVTMVTEPAFWRDVRGGQADMATATDELLRHETPVNHMMRVLLGDIEIAGVTMRRGEFVTFWVRSANRDEDVFDDPDEMRATRRPNPHLGFGFGAHYCIAAMLARIEVGAIVRALAEVVGHAELVAPPVRLESNFFRGYRSVRIALRHR</sequence>
<dbReference type="GO" id="GO:0036199">
    <property type="term" value="F:cholest-4-en-3-one 26-monooxygenase activity"/>
    <property type="evidence" value="ECO:0007669"/>
    <property type="project" value="TreeGrafter"/>
</dbReference>
<keyword evidence="6 10" id="KW-0408">Iron</keyword>
<dbReference type="InterPro" id="IPR017972">
    <property type="entry name" value="Cyt_P450_CS"/>
</dbReference>
<dbReference type="Proteomes" id="UP000198253">
    <property type="component" value="Chromosome I"/>
</dbReference>
<dbReference type="Pfam" id="PF00067">
    <property type="entry name" value="p450"/>
    <property type="match status" value="1"/>
</dbReference>
<dbReference type="GO" id="GO:0020037">
    <property type="term" value="F:heme binding"/>
    <property type="evidence" value="ECO:0007669"/>
    <property type="project" value="InterPro"/>
</dbReference>
<dbReference type="AlphaFoldDB" id="A0A1C4YRR8"/>
<dbReference type="Gene3D" id="1.10.630.10">
    <property type="entry name" value="Cytochrome P450"/>
    <property type="match status" value="1"/>
</dbReference>
<dbReference type="GO" id="GO:0006707">
    <property type="term" value="P:cholesterol catabolic process"/>
    <property type="evidence" value="ECO:0007669"/>
    <property type="project" value="TreeGrafter"/>
</dbReference>
<keyword evidence="5 10" id="KW-0560">Oxidoreductase</keyword>
<proteinExistence type="inferred from homology"/>
<keyword evidence="8" id="KW-0045">Antibiotic biosynthesis</keyword>
<keyword evidence="3 10" id="KW-0479">Metal-binding</keyword>
<evidence type="ECO:0000256" key="6">
    <source>
        <dbReference type="ARBA" id="ARBA00023004"/>
    </source>
</evidence>
<dbReference type="FunCoup" id="A0A1C4YRR8">
    <property type="interactions" value="12"/>
</dbReference>
<evidence type="ECO:0000313" key="13">
    <source>
        <dbReference type="Proteomes" id="UP000198253"/>
    </source>
</evidence>
<dbReference type="GO" id="GO:0017000">
    <property type="term" value="P:antibiotic biosynthetic process"/>
    <property type="evidence" value="ECO:0007669"/>
    <property type="project" value="UniProtKB-KW"/>
</dbReference>
<dbReference type="GO" id="GO:0008395">
    <property type="term" value="F:steroid hydroxylase activity"/>
    <property type="evidence" value="ECO:0007669"/>
    <property type="project" value="TreeGrafter"/>
</dbReference>
<dbReference type="EMBL" id="LT607413">
    <property type="protein sequence ID" value="SCF23435.1"/>
    <property type="molecule type" value="Genomic_DNA"/>
</dbReference>
<evidence type="ECO:0000256" key="10">
    <source>
        <dbReference type="RuleBase" id="RU000461"/>
    </source>
</evidence>
<keyword evidence="2 10" id="KW-0349">Heme</keyword>
<evidence type="ECO:0000256" key="2">
    <source>
        <dbReference type="ARBA" id="ARBA00022617"/>
    </source>
</evidence>
<gene>
    <name evidence="12" type="ORF">GA0070618_4293</name>
</gene>
<dbReference type="PROSITE" id="PS00086">
    <property type="entry name" value="CYTOCHROME_P450"/>
    <property type="match status" value="1"/>
</dbReference>
<dbReference type="PANTHER" id="PTHR46696">
    <property type="entry name" value="P450, PUTATIVE (EUROFUNG)-RELATED"/>
    <property type="match status" value="1"/>
</dbReference>
<dbReference type="InterPro" id="IPR002397">
    <property type="entry name" value="Cyt_P450_B"/>
</dbReference>
<dbReference type="RefSeq" id="WP_157748970.1">
    <property type="nucleotide sequence ID" value="NZ_LT607413.1"/>
</dbReference>
<keyword evidence="7 10" id="KW-0503">Monooxygenase</keyword>
<dbReference type="InterPro" id="IPR001128">
    <property type="entry name" value="Cyt_P450"/>
</dbReference>
<dbReference type="FunFam" id="1.10.630.10:FF:000018">
    <property type="entry name" value="Cytochrome P450 monooxygenase"/>
    <property type="match status" value="1"/>
</dbReference>
<evidence type="ECO:0000313" key="12">
    <source>
        <dbReference type="EMBL" id="SCF23435.1"/>
    </source>
</evidence>
<keyword evidence="13" id="KW-1185">Reference proteome</keyword>
<evidence type="ECO:0000256" key="1">
    <source>
        <dbReference type="ARBA" id="ARBA00010617"/>
    </source>
</evidence>
<organism evidence="12 13">
    <name type="scientific">Micromonospora echinospora</name>
    <name type="common">Micromonospora purpurea</name>
    <dbReference type="NCBI Taxonomy" id="1877"/>
    <lineage>
        <taxon>Bacteria</taxon>
        <taxon>Bacillati</taxon>
        <taxon>Actinomycetota</taxon>
        <taxon>Actinomycetes</taxon>
        <taxon>Micromonosporales</taxon>
        <taxon>Micromonosporaceae</taxon>
        <taxon>Micromonospora</taxon>
    </lineage>
</organism>
<dbReference type="InterPro" id="IPR036396">
    <property type="entry name" value="Cyt_P450_sf"/>
</dbReference>
<protein>
    <submittedName>
        <fullName evidence="12">Cytochrome P450</fullName>
    </submittedName>
</protein>
<evidence type="ECO:0000256" key="7">
    <source>
        <dbReference type="ARBA" id="ARBA00023033"/>
    </source>
</evidence>
<accession>A0A1C4YRR8</accession>
<comment type="pathway">
    <text evidence="9">Antibiotic biosynthesis; mycinamicin biosynthesis.</text>
</comment>
<reference evidence="13" key="1">
    <citation type="submission" date="2016-06" db="EMBL/GenBank/DDBJ databases">
        <authorList>
            <person name="Varghese N."/>
            <person name="Submissions Spin"/>
        </authorList>
    </citation>
    <scope>NUCLEOTIDE SEQUENCE [LARGE SCALE GENOMIC DNA]</scope>
    <source>
        <strain evidence="13">DSM 43816</strain>
    </source>
</reference>
<evidence type="ECO:0000256" key="5">
    <source>
        <dbReference type="ARBA" id="ARBA00023002"/>
    </source>
</evidence>
<comment type="similarity">
    <text evidence="1 10">Belongs to the cytochrome P450 family.</text>
</comment>
<dbReference type="PRINTS" id="PR00359">
    <property type="entry name" value="BP450"/>
</dbReference>
<keyword evidence="4" id="KW-0521">NADP</keyword>
<evidence type="ECO:0000256" key="8">
    <source>
        <dbReference type="ARBA" id="ARBA00023194"/>
    </source>
</evidence>
<dbReference type="SUPFAM" id="SSF48264">
    <property type="entry name" value="Cytochrome P450"/>
    <property type="match status" value="1"/>
</dbReference>
<evidence type="ECO:0000256" key="11">
    <source>
        <dbReference type="SAM" id="MobiDB-lite"/>
    </source>
</evidence>